<organism evidence="2 3">
    <name type="scientific">Sphingomonas kaistensis</name>
    <dbReference type="NCBI Taxonomy" id="298708"/>
    <lineage>
        <taxon>Bacteria</taxon>
        <taxon>Pseudomonadati</taxon>
        <taxon>Pseudomonadota</taxon>
        <taxon>Alphaproteobacteria</taxon>
        <taxon>Sphingomonadales</taxon>
        <taxon>Sphingomonadaceae</taxon>
        <taxon>Sphingomonas</taxon>
    </lineage>
</organism>
<reference evidence="2 3" key="1">
    <citation type="submission" date="2020-03" db="EMBL/GenBank/DDBJ databases">
        <title>Genomic Encyclopedia of Type Strains, Phase IV (KMG-IV): sequencing the most valuable type-strain genomes for metagenomic binning, comparative biology and taxonomic classification.</title>
        <authorList>
            <person name="Goeker M."/>
        </authorList>
    </citation>
    <scope>NUCLEOTIDE SEQUENCE [LARGE SCALE GENOMIC DNA]</scope>
    <source>
        <strain evidence="2 3">DSM 16846</strain>
    </source>
</reference>
<dbReference type="AlphaFoldDB" id="A0A7X5Y6E6"/>
<gene>
    <name evidence="2" type="ORF">GGQ97_001391</name>
</gene>
<protein>
    <submittedName>
        <fullName evidence="2">Uncharacterized protein (DUF2384 family)</fullName>
    </submittedName>
</protein>
<accession>A0A7X5Y6E6</accession>
<dbReference type="Pfam" id="PF09722">
    <property type="entry name" value="Xre_MbcA_ParS_C"/>
    <property type="match status" value="1"/>
</dbReference>
<dbReference type="EMBL" id="JAATJC010000001">
    <property type="protein sequence ID" value="NJC05598.1"/>
    <property type="molecule type" value="Genomic_DNA"/>
</dbReference>
<comment type="caution">
    <text evidence="2">The sequence shown here is derived from an EMBL/GenBank/DDBJ whole genome shotgun (WGS) entry which is preliminary data.</text>
</comment>
<dbReference type="RefSeq" id="WP_168068272.1">
    <property type="nucleotide sequence ID" value="NZ_JAATJC010000001.1"/>
</dbReference>
<evidence type="ECO:0000313" key="3">
    <source>
        <dbReference type="Proteomes" id="UP000558192"/>
    </source>
</evidence>
<evidence type="ECO:0000259" key="1">
    <source>
        <dbReference type="Pfam" id="PF09722"/>
    </source>
</evidence>
<keyword evidence="3" id="KW-1185">Reference proteome</keyword>
<dbReference type="Proteomes" id="UP000558192">
    <property type="component" value="Unassembled WGS sequence"/>
</dbReference>
<dbReference type="InterPro" id="IPR024467">
    <property type="entry name" value="Xre/MbcA/ParS-like_toxin-bd"/>
</dbReference>
<sequence length="92" mass="9871">MAAEQLDELLSELRLRHQRSVDQLTSLFASAEGPSLLELAAKVIGPGIAAADWLTSSQIGLNGDVPAVIAIDPEGCEKVRTYLNQIEHGVYV</sequence>
<proteinExistence type="predicted"/>
<feature type="domain" description="Antitoxin Xre/MbcA/ParS-like toxin-binding" evidence="1">
    <location>
        <begin position="49"/>
        <end position="89"/>
    </location>
</feature>
<evidence type="ECO:0000313" key="2">
    <source>
        <dbReference type="EMBL" id="NJC05598.1"/>
    </source>
</evidence>
<name>A0A7X5Y6E6_9SPHN</name>